<evidence type="ECO:0000313" key="7">
    <source>
        <dbReference type="Proteomes" id="UP000193411"/>
    </source>
</evidence>
<dbReference type="Pfam" id="PF00227">
    <property type="entry name" value="Proteasome"/>
    <property type="match status" value="1"/>
</dbReference>
<dbReference type="AlphaFoldDB" id="A0A1Y2HN58"/>
<dbReference type="Proteomes" id="UP000193411">
    <property type="component" value="Unassembled WGS sequence"/>
</dbReference>
<evidence type="ECO:0000256" key="5">
    <source>
        <dbReference type="RuleBase" id="RU004203"/>
    </source>
</evidence>
<dbReference type="GO" id="GO:0019774">
    <property type="term" value="C:proteasome core complex, beta-subunit complex"/>
    <property type="evidence" value="ECO:0007669"/>
    <property type="project" value="UniProtKB-ARBA"/>
</dbReference>
<dbReference type="InterPro" id="IPR023333">
    <property type="entry name" value="Proteasome_suB-type"/>
</dbReference>
<comment type="function">
    <text evidence="5">Component of the proteasome, a multicatalytic proteinase complex which is characterized by its ability to cleave peptides with Arg, Phe, Tyr, Leu, and Glu adjacent to the leaving group at neutral or slightly basic pH. The proteasome has an ATP-dependent proteolytic activity.</text>
</comment>
<dbReference type="PROSITE" id="PS51476">
    <property type="entry name" value="PROTEASOME_BETA_2"/>
    <property type="match status" value="1"/>
</dbReference>
<dbReference type="InterPro" id="IPR016050">
    <property type="entry name" value="Proteasome_bsu_CS"/>
</dbReference>
<sequence length="204" mass="22936">MESLFGITGKDFVVVASDMSSIRSIVVLKSHEDRTRELNKHNVLLYTGEPGDSVQFAEYIQRNVQLYSIRNDVALNTQGCAAFTRRALADSLRSRGAYSTNLLIAGYDPKDGPKLYWIDYISSALSVPFACQGYAGYFCYSTMDRYYKPDLSKDEAIALIKKCISELKTRFVANLPNWQIKVIDAKGIETTIIKADDIANEMKM</sequence>
<comment type="subcellular location">
    <subcellularLocation>
        <location evidence="5">Cytoplasm</location>
    </subcellularLocation>
    <subcellularLocation>
        <location evidence="5">Nucleus</location>
    </subcellularLocation>
</comment>
<evidence type="ECO:0000313" key="6">
    <source>
        <dbReference type="EMBL" id="ORZ35404.1"/>
    </source>
</evidence>
<evidence type="ECO:0000256" key="3">
    <source>
        <dbReference type="ARBA" id="ARBA00023242"/>
    </source>
</evidence>
<dbReference type="EMBL" id="MCFL01000022">
    <property type="protein sequence ID" value="ORZ35404.1"/>
    <property type="molecule type" value="Genomic_DNA"/>
</dbReference>
<keyword evidence="6" id="KW-0378">Hydrolase</keyword>
<keyword evidence="2 5" id="KW-0647">Proteasome</keyword>
<accession>A0A1Y2HN58</accession>
<organism evidence="6 7">
    <name type="scientific">Catenaria anguillulae PL171</name>
    <dbReference type="NCBI Taxonomy" id="765915"/>
    <lineage>
        <taxon>Eukaryota</taxon>
        <taxon>Fungi</taxon>
        <taxon>Fungi incertae sedis</taxon>
        <taxon>Blastocladiomycota</taxon>
        <taxon>Blastocladiomycetes</taxon>
        <taxon>Blastocladiales</taxon>
        <taxon>Catenariaceae</taxon>
        <taxon>Catenaria</taxon>
    </lineage>
</organism>
<reference evidence="6 7" key="1">
    <citation type="submission" date="2016-07" db="EMBL/GenBank/DDBJ databases">
        <title>Pervasive Adenine N6-methylation of Active Genes in Fungi.</title>
        <authorList>
            <consortium name="DOE Joint Genome Institute"/>
            <person name="Mondo S.J."/>
            <person name="Dannebaum R.O."/>
            <person name="Kuo R.C."/>
            <person name="Labutti K."/>
            <person name="Haridas S."/>
            <person name="Kuo A."/>
            <person name="Salamov A."/>
            <person name="Ahrendt S.R."/>
            <person name="Lipzen A."/>
            <person name="Sullivan W."/>
            <person name="Andreopoulos W.B."/>
            <person name="Clum A."/>
            <person name="Lindquist E."/>
            <person name="Daum C."/>
            <person name="Ramamoorthy G.K."/>
            <person name="Gryganskyi A."/>
            <person name="Culley D."/>
            <person name="Magnuson J.K."/>
            <person name="James T.Y."/>
            <person name="O'Malley M.A."/>
            <person name="Stajich J.E."/>
            <person name="Spatafora J.W."/>
            <person name="Visel A."/>
            <person name="Grigoriev I.V."/>
        </authorList>
    </citation>
    <scope>NUCLEOTIDE SEQUENCE [LARGE SCALE GENOMIC DNA]</scope>
    <source>
        <strain evidence="6 7">PL171</strain>
    </source>
</reference>
<comment type="subunit">
    <text evidence="4">The 26S proteasome consists of a 20S proteasome core and two 19S regulatory subunits. The 20S proteasome core is composed of 28 subunits that are arranged in four stacked rings, resulting in a barrel-shaped structure. The two end rings are each formed by seven alpha subunits, and the two central rings are each formed by seven beta subunits. The catalytic chamber with the active sites is on the inside of the barrel.</text>
</comment>
<name>A0A1Y2HN58_9FUNG</name>
<comment type="subunit">
    <text evidence="5">Component of the proteasome complex.</text>
</comment>
<comment type="caution">
    <text evidence="6">The sequence shown here is derived from an EMBL/GenBank/DDBJ whole genome shotgun (WGS) entry which is preliminary data.</text>
</comment>
<comment type="similarity">
    <text evidence="5">Belongs to the peptidase T1B family.</text>
</comment>
<dbReference type="CDD" id="cd03758">
    <property type="entry name" value="proteasome_beta_type_2"/>
    <property type="match status" value="1"/>
</dbReference>
<dbReference type="GO" id="GO:0016787">
    <property type="term" value="F:hydrolase activity"/>
    <property type="evidence" value="ECO:0007669"/>
    <property type="project" value="UniProtKB-KW"/>
</dbReference>
<evidence type="ECO:0000256" key="4">
    <source>
        <dbReference type="ARBA" id="ARBA00026071"/>
    </source>
</evidence>
<dbReference type="PANTHER" id="PTHR32194:SF2">
    <property type="entry name" value="PROTEASOME SUBUNIT BETA TYPE-1"/>
    <property type="match status" value="1"/>
</dbReference>
<evidence type="ECO:0000256" key="1">
    <source>
        <dbReference type="ARBA" id="ARBA00022490"/>
    </source>
</evidence>
<dbReference type="FunFam" id="3.60.20.10:FF:000008">
    <property type="entry name" value="Proteasome subunit beta type-4"/>
    <property type="match status" value="1"/>
</dbReference>
<dbReference type="PANTHER" id="PTHR32194">
    <property type="entry name" value="METALLOPROTEASE TLDD"/>
    <property type="match status" value="1"/>
</dbReference>
<dbReference type="Gene3D" id="3.60.20.10">
    <property type="entry name" value="Glutamine Phosphoribosylpyrophosphate, subunit 1, domain 1"/>
    <property type="match status" value="1"/>
</dbReference>
<keyword evidence="1 5" id="KW-0963">Cytoplasm</keyword>
<dbReference type="GO" id="GO:0010498">
    <property type="term" value="P:proteasomal protein catabolic process"/>
    <property type="evidence" value="ECO:0007669"/>
    <property type="project" value="InterPro"/>
</dbReference>
<evidence type="ECO:0000256" key="2">
    <source>
        <dbReference type="ARBA" id="ARBA00022942"/>
    </source>
</evidence>
<protein>
    <recommendedName>
        <fullName evidence="5">Proteasome subunit beta</fullName>
    </recommendedName>
</protein>
<dbReference type="InterPro" id="IPR029055">
    <property type="entry name" value="Ntn_hydrolases_N"/>
</dbReference>
<gene>
    <name evidence="6" type="ORF">BCR44DRAFT_1434146</name>
</gene>
<dbReference type="PROSITE" id="PS00854">
    <property type="entry name" value="PROTEASOME_BETA_1"/>
    <property type="match status" value="1"/>
</dbReference>
<dbReference type="STRING" id="765915.A0A1Y2HN58"/>
<keyword evidence="7" id="KW-1185">Reference proteome</keyword>
<keyword evidence="3 5" id="KW-0539">Nucleus</keyword>
<dbReference type="GO" id="GO:0005634">
    <property type="term" value="C:nucleus"/>
    <property type="evidence" value="ECO:0007669"/>
    <property type="project" value="UniProtKB-SubCell"/>
</dbReference>
<dbReference type="OrthoDB" id="268428at2759"/>
<dbReference type="InterPro" id="IPR001353">
    <property type="entry name" value="Proteasome_sua/b"/>
</dbReference>
<proteinExistence type="inferred from homology"/>
<dbReference type="GO" id="GO:0005737">
    <property type="term" value="C:cytoplasm"/>
    <property type="evidence" value="ECO:0007669"/>
    <property type="project" value="UniProtKB-SubCell"/>
</dbReference>
<dbReference type="SUPFAM" id="SSF56235">
    <property type="entry name" value="N-terminal nucleophile aminohydrolases (Ntn hydrolases)"/>
    <property type="match status" value="1"/>
</dbReference>
<dbReference type="InterPro" id="IPR035206">
    <property type="entry name" value="Proteasome_beta2"/>
</dbReference>